<keyword evidence="3" id="KW-1185">Reference proteome</keyword>
<dbReference type="EMBL" id="WBJY01000001">
    <property type="protein sequence ID" value="KAB1649182.1"/>
    <property type="molecule type" value="Genomic_DNA"/>
</dbReference>
<name>A0A6H9WE02_9MICO</name>
<proteinExistence type="predicted"/>
<dbReference type="InterPro" id="IPR037069">
    <property type="entry name" value="AcylCoA_DH/ox_N_sf"/>
</dbReference>
<dbReference type="InterPro" id="IPR009100">
    <property type="entry name" value="AcylCoA_DH/oxidase_NM_dom_sf"/>
</dbReference>
<accession>A0A6H9WE02</accession>
<reference evidence="2 3" key="1">
    <citation type="submission" date="2019-09" db="EMBL/GenBank/DDBJ databases">
        <title>Phylogeny of genus Pseudoclavibacter and closely related genus.</title>
        <authorList>
            <person name="Li Y."/>
        </authorList>
    </citation>
    <scope>NUCLEOTIDE SEQUENCE [LARGE SCALE GENOMIC DNA]</scope>
    <source>
        <strain evidence="2 3">EGI 60007</strain>
    </source>
</reference>
<dbReference type="InterPro" id="IPR013786">
    <property type="entry name" value="AcylCoA_DH/ox_N"/>
</dbReference>
<dbReference type="Gene3D" id="2.40.110.10">
    <property type="entry name" value="Butyryl-CoA Dehydrogenase, subunit A, domain 2"/>
    <property type="match status" value="1"/>
</dbReference>
<gene>
    <name evidence="2" type="ORF">F8O04_02565</name>
</gene>
<dbReference type="SUPFAM" id="SSF56645">
    <property type="entry name" value="Acyl-CoA dehydrogenase NM domain-like"/>
    <property type="match status" value="1"/>
</dbReference>
<dbReference type="InterPro" id="IPR046373">
    <property type="entry name" value="Acyl-CoA_Oxase/DH_mid-dom_sf"/>
</dbReference>
<evidence type="ECO:0000313" key="2">
    <source>
        <dbReference type="EMBL" id="KAB1649182.1"/>
    </source>
</evidence>
<dbReference type="Gene3D" id="1.10.540.10">
    <property type="entry name" value="Acyl-CoA dehydrogenase/oxidase, N-terminal domain"/>
    <property type="match status" value="1"/>
</dbReference>
<dbReference type="GO" id="GO:0016627">
    <property type="term" value="F:oxidoreductase activity, acting on the CH-CH group of donors"/>
    <property type="evidence" value="ECO:0007669"/>
    <property type="project" value="InterPro"/>
</dbReference>
<dbReference type="Proteomes" id="UP000431744">
    <property type="component" value="Unassembled WGS sequence"/>
</dbReference>
<evidence type="ECO:0000259" key="1">
    <source>
        <dbReference type="Pfam" id="PF02771"/>
    </source>
</evidence>
<feature type="domain" description="Acyl-CoA dehydrogenase/oxidase N-terminal" evidence="1">
    <location>
        <begin position="29"/>
        <end position="108"/>
    </location>
</feature>
<evidence type="ECO:0000313" key="3">
    <source>
        <dbReference type="Proteomes" id="UP000431744"/>
    </source>
</evidence>
<comment type="caution">
    <text evidence="2">The sequence shown here is derived from an EMBL/GenBank/DDBJ whole genome shotgun (WGS) entry which is preliminary data.</text>
</comment>
<protein>
    <submittedName>
        <fullName evidence="2">Acyl-CoA dehydrogenase</fullName>
    </submittedName>
</protein>
<dbReference type="GO" id="GO:0050660">
    <property type="term" value="F:flavin adenine dinucleotide binding"/>
    <property type="evidence" value="ECO:0007669"/>
    <property type="project" value="InterPro"/>
</dbReference>
<dbReference type="AlphaFoldDB" id="A0A6H9WE02"/>
<dbReference type="Pfam" id="PF02771">
    <property type="entry name" value="Acyl-CoA_dh_N"/>
    <property type="match status" value="1"/>
</dbReference>
<dbReference type="PIRSF" id="PIRSF016578">
    <property type="entry name" value="HsaA"/>
    <property type="match status" value="1"/>
</dbReference>
<organism evidence="2 3">
    <name type="scientific">Pseudoclavibacter endophyticus</name>
    <dbReference type="NCBI Taxonomy" id="1778590"/>
    <lineage>
        <taxon>Bacteria</taxon>
        <taxon>Bacillati</taxon>
        <taxon>Actinomycetota</taxon>
        <taxon>Actinomycetes</taxon>
        <taxon>Micrococcales</taxon>
        <taxon>Microbacteriaceae</taxon>
        <taxon>Pseudoclavibacter</taxon>
    </lineage>
</organism>
<dbReference type="OrthoDB" id="3404950at2"/>
<sequence>MTPSADARISMNATTTVVAAPDQAQLDVEQQLIQAARDLHDEIVAQAPSIETRTFYTEELHAKFDEAGFYRMLIPRAHGGLEVSPATFYRVVVELARADMSTAWCFCLSANHALMFANWFPAEIHAEVYNGGDFRAASMYAPTVTATPVEGGWRLDGTVNYCSGIPYSTYFIGQCILPGERPTGDPRVGVYVAPRDLFTRLDDWGNTLGLNGSGSHSIRFDSAVLPDRFLVEDADLVEYAFDGDSPGSAAYGNPMYSGRHMSSFAFGIAAIMVGAGYGALDEYERLMRERKTTLPPFVLRLEDPDFQRWYGSALVKLEVAKGAFFSAVDQWLEATRKNVSGEAPFTPAYDNLLGGIGREVIVQVWEAFDRELYRTVGSSASKKGQRFEQIFRDLAQGIGHRNPQLKEPSYRMIAMGALGIPLGPA</sequence>
<dbReference type="Gene3D" id="1.20.140.10">
    <property type="entry name" value="Butyryl-CoA Dehydrogenase, subunit A, domain 3"/>
    <property type="match status" value="1"/>
</dbReference>